<evidence type="ECO:0000313" key="3">
    <source>
        <dbReference type="Proteomes" id="UP001344658"/>
    </source>
</evidence>
<keyword evidence="2" id="KW-0378">Hydrolase</keyword>
<dbReference type="GO" id="GO:0016787">
    <property type="term" value="F:hydrolase activity"/>
    <property type="evidence" value="ECO:0007669"/>
    <property type="project" value="UniProtKB-KW"/>
</dbReference>
<dbReference type="Pfam" id="PF01844">
    <property type="entry name" value="HNH"/>
    <property type="match status" value="1"/>
</dbReference>
<dbReference type="Proteomes" id="UP001344658">
    <property type="component" value="Unassembled WGS sequence"/>
</dbReference>
<evidence type="ECO:0000313" key="2">
    <source>
        <dbReference type="EMBL" id="MEE4546764.1"/>
    </source>
</evidence>
<sequence>MVTRRQRPCLDCGTLTRNPSRCDVHQAAWQARQNQQRGSATQRGYGSAWRRTAAAAVSAHRAEYGDWCPGWGVLPHHATDLTGDHKVAKVNGGSDEPANVQVLCRACNSRKHANR</sequence>
<dbReference type="EMBL" id="JAZEWV010000053">
    <property type="protein sequence ID" value="MEE4546764.1"/>
    <property type="molecule type" value="Genomic_DNA"/>
</dbReference>
<dbReference type="CDD" id="cd00085">
    <property type="entry name" value="HNHc"/>
    <property type="match status" value="1"/>
</dbReference>
<dbReference type="InterPro" id="IPR003615">
    <property type="entry name" value="HNH_nuc"/>
</dbReference>
<reference evidence="2 3" key="1">
    <citation type="submission" date="2023-12" db="EMBL/GenBank/DDBJ databases">
        <title>Streptomyces sp. V4-01.</title>
        <authorList>
            <person name="Somphong A."/>
            <person name="Phongsopitanun W."/>
        </authorList>
    </citation>
    <scope>NUCLEOTIDE SEQUENCE [LARGE SCALE GENOMIC DNA]</scope>
    <source>
        <strain evidence="2 3">V4-01</strain>
    </source>
</reference>
<keyword evidence="2" id="KW-0255">Endonuclease</keyword>
<proteinExistence type="predicted"/>
<dbReference type="EC" id="3.1.-.-" evidence="2"/>
<dbReference type="GO" id="GO:0004519">
    <property type="term" value="F:endonuclease activity"/>
    <property type="evidence" value="ECO:0007669"/>
    <property type="project" value="UniProtKB-KW"/>
</dbReference>
<dbReference type="Gene3D" id="1.10.30.50">
    <property type="match status" value="1"/>
</dbReference>
<protein>
    <submittedName>
        <fullName evidence="2">HNH endonuclease signature motif containing protein</fullName>
        <ecNumber evidence="2">3.1.-.-</ecNumber>
    </submittedName>
</protein>
<keyword evidence="3" id="KW-1185">Reference proteome</keyword>
<feature type="domain" description="HNH" evidence="1">
    <location>
        <begin position="79"/>
        <end position="113"/>
    </location>
</feature>
<keyword evidence="2" id="KW-0540">Nuclease</keyword>
<name>A0ABU7PLS0_9ACTN</name>
<dbReference type="RefSeq" id="WP_330800532.1">
    <property type="nucleotide sequence ID" value="NZ_JAZEWV010000053.1"/>
</dbReference>
<gene>
    <name evidence="2" type="ORF">V2S66_32970</name>
</gene>
<dbReference type="InterPro" id="IPR002711">
    <property type="entry name" value="HNH"/>
</dbReference>
<organism evidence="2 3">
    <name type="scientific">Actinacidiphila polyblastidii</name>
    <dbReference type="NCBI Taxonomy" id="3110430"/>
    <lineage>
        <taxon>Bacteria</taxon>
        <taxon>Bacillati</taxon>
        <taxon>Actinomycetota</taxon>
        <taxon>Actinomycetes</taxon>
        <taxon>Kitasatosporales</taxon>
        <taxon>Streptomycetaceae</taxon>
        <taxon>Actinacidiphila</taxon>
    </lineage>
</organism>
<evidence type="ECO:0000259" key="1">
    <source>
        <dbReference type="Pfam" id="PF01844"/>
    </source>
</evidence>
<accession>A0ABU7PLS0</accession>
<comment type="caution">
    <text evidence="2">The sequence shown here is derived from an EMBL/GenBank/DDBJ whole genome shotgun (WGS) entry which is preliminary data.</text>
</comment>